<evidence type="ECO:0000256" key="2">
    <source>
        <dbReference type="SAM" id="Phobius"/>
    </source>
</evidence>
<keyword evidence="4" id="KW-1185">Reference proteome</keyword>
<evidence type="ECO:0000256" key="1">
    <source>
        <dbReference type="SAM" id="MobiDB-lite"/>
    </source>
</evidence>
<dbReference type="Gramene" id="TuG1812G0500001330.01.T06">
    <property type="protein sequence ID" value="TuG1812G0500001330.01.T06"/>
    <property type="gene ID" value="TuG1812G0500001330.01"/>
</dbReference>
<keyword evidence="2" id="KW-0812">Transmembrane</keyword>
<evidence type="ECO:0000313" key="4">
    <source>
        <dbReference type="Proteomes" id="UP000015106"/>
    </source>
</evidence>
<proteinExistence type="predicted"/>
<name>A0A8R7QCV2_TRIUA</name>
<accession>A0A8R7QCV2</accession>
<feature type="transmembrane region" description="Helical" evidence="2">
    <location>
        <begin position="159"/>
        <end position="182"/>
    </location>
</feature>
<keyword evidence="2" id="KW-0472">Membrane</keyword>
<reference evidence="3" key="3">
    <citation type="submission" date="2022-06" db="UniProtKB">
        <authorList>
            <consortium name="EnsemblPlants"/>
        </authorList>
    </citation>
    <scope>IDENTIFICATION</scope>
</reference>
<protein>
    <submittedName>
        <fullName evidence="3">Uncharacterized protein</fullName>
    </submittedName>
</protein>
<feature type="transmembrane region" description="Helical" evidence="2">
    <location>
        <begin position="188"/>
        <end position="208"/>
    </location>
</feature>
<evidence type="ECO:0000313" key="3">
    <source>
        <dbReference type="EnsemblPlants" id="TuG1812G0500001330.01.T06"/>
    </source>
</evidence>
<reference evidence="3" key="2">
    <citation type="submission" date="2018-03" db="EMBL/GenBank/DDBJ databases">
        <title>The Triticum urartu genome reveals the dynamic nature of wheat genome evolution.</title>
        <authorList>
            <person name="Ling H."/>
            <person name="Ma B."/>
            <person name="Shi X."/>
            <person name="Liu H."/>
            <person name="Dong L."/>
            <person name="Sun H."/>
            <person name="Cao Y."/>
            <person name="Gao Q."/>
            <person name="Zheng S."/>
            <person name="Li Y."/>
            <person name="Yu Y."/>
            <person name="Du H."/>
            <person name="Qi M."/>
            <person name="Li Y."/>
            <person name="Yu H."/>
            <person name="Cui Y."/>
            <person name="Wang N."/>
            <person name="Chen C."/>
            <person name="Wu H."/>
            <person name="Zhao Y."/>
            <person name="Zhang J."/>
            <person name="Li Y."/>
            <person name="Zhou W."/>
            <person name="Zhang B."/>
            <person name="Hu W."/>
            <person name="Eijk M."/>
            <person name="Tang J."/>
            <person name="Witsenboer H."/>
            <person name="Zhao S."/>
            <person name="Li Z."/>
            <person name="Zhang A."/>
            <person name="Wang D."/>
            <person name="Liang C."/>
        </authorList>
    </citation>
    <scope>NUCLEOTIDE SEQUENCE [LARGE SCALE GENOMIC DNA]</scope>
    <source>
        <strain evidence="3">cv. G1812</strain>
    </source>
</reference>
<keyword evidence="2" id="KW-1133">Transmembrane helix</keyword>
<organism evidence="3 4">
    <name type="scientific">Triticum urartu</name>
    <name type="common">Red wild einkorn</name>
    <name type="synonym">Crithodium urartu</name>
    <dbReference type="NCBI Taxonomy" id="4572"/>
    <lineage>
        <taxon>Eukaryota</taxon>
        <taxon>Viridiplantae</taxon>
        <taxon>Streptophyta</taxon>
        <taxon>Embryophyta</taxon>
        <taxon>Tracheophyta</taxon>
        <taxon>Spermatophyta</taxon>
        <taxon>Magnoliopsida</taxon>
        <taxon>Liliopsida</taxon>
        <taxon>Poales</taxon>
        <taxon>Poaceae</taxon>
        <taxon>BOP clade</taxon>
        <taxon>Pooideae</taxon>
        <taxon>Triticodae</taxon>
        <taxon>Triticeae</taxon>
        <taxon>Triticinae</taxon>
        <taxon>Triticum</taxon>
    </lineage>
</organism>
<reference evidence="4" key="1">
    <citation type="journal article" date="2013" name="Nature">
        <title>Draft genome of the wheat A-genome progenitor Triticum urartu.</title>
        <authorList>
            <person name="Ling H.Q."/>
            <person name="Zhao S."/>
            <person name="Liu D."/>
            <person name="Wang J."/>
            <person name="Sun H."/>
            <person name="Zhang C."/>
            <person name="Fan H."/>
            <person name="Li D."/>
            <person name="Dong L."/>
            <person name="Tao Y."/>
            <person name="Gao C."/>
            <person name="Wu H."/>
            <person name="Li Y."/>
            <person name="Cui Y."/>
            <person name="Guo X."/>
            <person name="Zheng S."/>
            <person name="Wang B."/>
            <person name="Yu K."/>
            <person name="Liang Q."/>
            <person name="Yang W."/>
            <person name="Lou X."/>
            <person name="Chen J."/>
            <person name="Feng M."/>
            <person name="Jian J."/>
            <person name="Zhang X."/>
            <person name="Luo G."/>
            <person name="Jiang Y."/>
            <person name="Liu J."/>
            <person name="Wang Z."/>
            <person name="Sha Y."/>
            <person name="Zhang B."/>
            <person name="Wu H."/>
            <person name="Tang D."/>
            <person name="Shen Q."/>
            <person name="Xue P."/>
            <person name="Zou S."/>
            <person name="Wang X."/>
            <person name="Liu X."/>
            <person name="Wang F."/>
            <person name="Yang Y."/>
            <person name="An X."/>
            <person name="Dong Z."/>
            <person name="Zhang K."/>
            <person name="Zhang X."/>
            <person name="Luo M.C."/>
            <person name="Dvorak J."/>
            <person name="Tong Y."/>
            <person name="Wang J."/>
            <person name="Yang H."/>
            <person name="Li Z."/>
            <person name="Wang D."/>
            <person name="Zhang A."/>
            <person name="Wang J."/>
        </authorList>
    </citation>
    <scope>NUCLEOTIDE SEQUENCE</scope>
    <source>
        <strain evidence="4">cv. G1812</strain>
    </source>
</reference>
<dbReference type="AlphaFoldDB" id="A0A8R7QCV2"/>
<dbReference type="Proteomes" id="UP000015106">
    <property type="component" value="Chromosome 5"/>
</dbReference>
<dbReference type="EnsemblPlants" id="TuG1812G0500001330.01.T06">
    <property type="protein sequence ID" value="TuG1812G0500001330.01.T06"/>
    <property type="gene ID" value="TuG1812G0500001330.01"/>
</dbReference>
<sequence length="211" mass="23273">MAAAGRGRPQARNGRQACSSDRRTGAPVAEPAVAPVVRPSSSSSSSLSLSRAAGLLPRRLTRPQSTSVCSPPIMRALGGREHGGDRGCWTVGARRGGPCLGRRRHLPATRSFADQLEGRILARWLRPSIVSHSGSEDGHSSCHELHSYYYMLKTSCSPYLHHVVVVFTCHSCILFHHVSHILHITLDWFVQFLYYAFLSCFSNILGYYRLS</sequence>
<feature type="compositionally biased region" description="Low complexity" evidence="1">
    <location>
        <begin position="26"/>
        <end position="48"/>
    </location>
</feature>
<feature type="region of interest" description="Disordered" evidence="1">
    <location>
        <begin position="1"/>
        <end position="48"/>
    </location>
</feature>